<evidence type="ECO:0000259" key="6">
    <source>
        <dbReference type="Pfam" id="PF10415"/>
    </source>
</evidence>
<comment type="similarity">
    <text evidence="2 4">Belongs to the class-II fumarase/aspartase family. Fumarase subfamily.</text>
</comment>
<dbReference type="SUPFAM" id="SSF48557">
    <property type="entry name" value="L-aspartase-like"/>
    <property type="match status" value="1"/>
</dbReference>
<comment type="catalytic activity">
    <reaction evidence="1">
        <text>L-aspartate = fumarate + NH4(+)</text>
        <dbReference type="Rhea" id="RHEA:16601"/>
        <dbReference type="ChEBI" id="CHEBI:28938"/>
        <dbReference type="ChEBI" id="CHEBI:29806"/>
        <dbReference type="ChEBI" id="CHEBI:29991"/>
        <dbReference type="EC" id="4.3.1.1"/>
    </reaction>
</comment>
<proteinExistence type="inferred from homology"/>
<evidence type="ECO:0000256" key="1">
    <source>
        <dbReference type="ARBA" id="ARBA00001494"/>
    </source>
</evidence>
<feature type="site" description="Important for catalytic activity" evidence="4">
    <location>
        <position position="323"/>
    </location>
</feature>
<keyword evidence="3 4" id="KW-0456">Lyase</keyword>
<dbReference type="GO" id="GO:0006099">
    <property type="term" value="P:tricarboxylic acid cycle"/>
    <property type="evidence" value="ECO:0007669"/>
    <property type="project" value="UniProtKB-UniRule"/>
</dbReference>
<feature type="domain" description="Fumarase C C-terminal" evidence="6">
    <location>
        <begin position="401"/>
        <end position="453"/>
    </location>
</feature>
<evidence type="ECO:0000256" key="4">
    <source>
        <dbReference type="HAMAP-Rule" id="MF_00743"/>
    </source>
</evidence>
<dbReference type="Gene3D" id="1.10.40.30">
    <property type="entry name" value="Fumarase/aspartase (C-terminal domain)"/>
    <property type="match status" value="1"/>
</dbReference>
<dbReference type="PRINTS" id="PR00145">
    <property type="entry name" value="ARGSUCLYASE"/>
</dbReference>
<dbReference type="InterPro" id="IPR022761">
    <property type="entry name" value="Fumarate_lyase_N"/>
</dbReference>
<feature type="domain" description="Fumarate lyase N-terminal" evidence="5">
    <location>
        <begin position="10"/>
        <end position="333"/>
    </location>
</feature>
<dbReference type="InterPro" id="IPR000362">
    <property type="entry name" value="Fumarate_lyase_fam"/>
</dbReference>
<dbReference type="GO" id="GO:0006106">
    <property type="term" value="P:fumarate metabolic process"/>
    <property type="evidence" value="ECO:0007669"/>
    <property type="project" value="InterPro"/>
</dbReference>
<protein>
    <recommendedName>
        <fullName evidence="4">Fumarate hydratase class II</fullName>
        <shortName evidence="4">Fumarase C</shortName>
        <ecNumber evidence="4">4.2.1.2</ecNumber>
    </recommendedName>
    <alternativeName>
        <fullName evidence="4">Aerobic fumarase</fullName>
    </alternativeName>
    <alternativeName>
        <fullName evidence="4">Iron-independent fumarase</fullName>
    </alternativeName>
</protein>
<dbReference type="AlphaFoldDB" id="A0A7G9S0N3"/>
<dbReference type="CDD" id="cd01362">
    <property type="entry name" value="Fumarase_classII"/>
    <property type="match status" value="1"/>
</dbReference>
<dbReference type="GO" id="GO:0006108">
    <property type="term" value="P:malate metabolic process"/>
    <property type="evidence" value="ECO:0007669"/>
    <property type="project" value="TreeGrafter"/>
</dbReference>
<comment type="catalytic activity">
    <reaction evidence="4">
        <text>(S)-malate = fumarate + H2O</text>
        <dbReference type="Rhea" id="RHEA:12460"/>
        <dbReference type="ChEBI" id="CHEBI:15377"/>
        <dbReference type="ChEBI" id="CHEBI:15589"/>
        <dbReference type="ChEBI" id="CHEBI:29806"/>
        <dbReference type="EC" id="4.2.1.2"/>
    </reaction>
</comment>
<dbReference type="FunFam" id="1.10.40.30:FF:000002">
    <property type="entry name" value="Fumarate hydratase class II"/>
    <property type="match status" value="1"/>
</dbReference>
<dbReference type="PRINTS" id="PR00149">
    <property type="entry name" value="FUMRATELYASE"/>
</dbReference>
<dbReference type="EMBL" id="CP060715">
    <property type="protein sequence ID" value="QNN61408.1"/>
    <property type="molecule type" value="Genomic_DNA"/>
</dbReference>
<feature type="active site" evidence="4">
    <location>
        <position position="310"/>
    </location>
</feature>
<organism evidence="7 8">
    <name type="scientific">Erysipelothrix inopinata</name>
    <dbReference type="NCBI Taxonomy" id="225084"/>
    <lineage>
        <taxon>Bacteria</taxon>
        <taxon>Bacillati</taxon>
        <taxon>Bacillota</taxon>
        <taxon>Erysipelotrichia</taxon>
        <taxon>Erysipelotrichales</taxon>
        <taxon>Erysipelotrichaceae</taxon>
        <taxon>Erysipelothrix</taxon>
    </lineage>
</organism>
<dbReference type="GO" id="GO:0004333">
    <property type="term" value="F:fumarate hydratase activity"/>
    <property type="evidence" value="ECO:0007669"/>
    <property type="project" value="UniProtKB-UniRule"/>
</dbReference>
<feature type="binding site" evidence="4">
    <location>
        <position position="179"/>
    </location>
    <ligand>
        <name>substrate</name>
    </ligand>
</feature>
<gene>
    <name evidence="4" type="primary">fumC</name>
    <name evidence="7" type="ORF">H9L01_03295</name>
</gene>
<dbReference type="EC" id="4.2.1.2" evidence="4"/>
<feature type="binding site" evidence="4">
    <location>
        <begin position="316"/>
        <end position="318"/>
    </location>
    <ligand>
        <name>substrate</name>
    </ligand>
</feature>
<dbReference type="Pfam" id="PF10415">
    <property type="entry name" value="FumaraseC_C"/>
    <property type="match status" value="1"/>
</dbReference>
<evidence type="ECO:0000313" key="8">
    <source>
        <dbReference type="Proteomes" id="UP000515928"/>
    </source>
</evidence>
<dbReference type="GO" id="GO:0008797">
    <property type="term" value="F:aspartate ammonia-lyase activity"/>
    <property type="evidence" value="ECO:0007669"/>
    <property type="project" value="UniProtKB-EC"/>
</dbReference>
<feature type="binding site" evidence="4">
    <location>
        <begin position="131"/>
        <end position="133"/>
    </location>
    <ligand>
        <name>substrate</name>
    </ligand>
</feature>
<name>A0A7G9S0N3_9FIRM</name>
<comment type="function">
    <text evidence="4">Involved in the TCA cycle. Catalyzes the stereospecific interconversion of fumarate to L-malate.</text>
</comment>
<keyword evidence="8" id="KW-1185">Reference proteome</keyword>
<dbReference type="PANTHER" id="PTHR11444:SF1">
    <property type="entry name" value="FUMARATE HYDRATASE, MITOCHONDRIAL"/>
    <property type="match status" value="1"/>
</dbReference>
<keyword evidence="4" id="KW-0816">Tricarboxylic acid cycle</keyword>
<dbReference type="FunFam" id="1.20.200.10:FF:000001">
    <property type="entry name" value="Fumarate hydratase, mitochondrial"/>
    <property type="match status" value="1"/>
</dbReference>
<comment type="miscellaneous">
    <text evidence="4">There are 2 substrate-binding sites: the catalytic A site, and the non-catalytic B site that may play a role in the transfer of substrate or product between the active site and the solvent. Alternatively, the B site may bind allosteric effectors.</text>
</comment>
<dbReference type="Pfam" id="PF00206">
    <property type="entry name" value="Lyase_1"/>
    <property type="match status" value="1"/>
</dbReference>
<evidence type="ECO:0000259" key="5">
    <source>
        <dbReference type="Pfam" id="PF00206"/>
    </source>
</evidence>
<accession>A0A7G9S0N3</accession>
<comment type="subunit">
    <text evidence="4">Homotetramer.</text>
</comment>
<dbReference type="PROSITE" id="PS00163">
    <property type="entry name" value="FUMARATE_LYASES"/>
    <property type="match status" value="1"/>
</dbReference>
<dbReference type="PANTHER" id="PTHR11444">
    <property type="entry name" value="ASPARTATEAMMONIA/ARGININOSUCCINATE/ADENYLOSUCCINATE LYASE"/>
    <property type="match status" value="1"/>
</dbReference>
<dbReference type="Proteomes" id="UP000515928">
    <property type="component" value="Chromosome"/>
</dbReference>
<evidence type="ECO:0000256" key="2">
    <source>
        <dbReference type="ARBA" id="ARBA00009084"/>
    </source>
</evidence>
<comment type="subcellular location">
    <subcellularLocation>
        <location evidence="4">Cytoplasm</location>
    </subcellularLocation>
</comment>
<dbReference type="FunFam" id="1.10.275.10:FF:000001">
    <property type="entry name" value="Fumarate hydratase, mitochondrial"/>
    <property type="match status" value="1"/>
</dbReference>
<dbReference type="InterPro" id="IPR005677">
    <property type="entry name" value="Fum_hydII"/>
</dbReference>
<dbReference type="InterPro" id="IPR020557">
    <property type="entry name" value="Fumarate_lyase_CS"/>
</dbReference>
<dbReference type="Gene3D" id="1.20.200.10">
    <property type="entry name" value="Fumarase/aspartase (Central domain)"/>
    <property type="match status" value="1"/>
</dbReference>
<feature type="active site" description="Proton donor/acceptor" evidence="4">
    <location>
        <position position="180"/>
    </location>
</feature>
<comment type="pathway">
    <text evidence="4">Carbohydrate metabolism; tricarboxylic acid cycle; (S)-malate from fumarate: step 1/1.</text>
</comment>
<dbReference type="HAMAP" id="MF_00743">
    <property type="entry name" value="FumaraseC"/>
    <property type="match status" value="1"/>
</dbReference>
<keyword evidence="4" id="KW-0963">Cytoplasm</keyword>
<feature type="binding site" description="in site B" evidence="4">
    <location>
        <begin position="121"/>
        <end position="124"/>
    </location>
    <ligand>
        <name>substrate</name>
    </ligand>
</feature>
<dbReference type="InterPro" id="IPR008948">
    <property type="entry name" value="L-Aspartase-like"/>
</dbReference>
<dbReference type="InterPro" id="IPR018951">
    <property type="entry name" value="Fumarase_C_C"/>
</dbReference>
<sequence length="455" mass="50388">MSTIKDIYGSIEIPEGVYWGANTQRSLLNFPIGVEKMPEDLIDALVILKKAAAEANLKHNKLDEPRAHAIMNACDRILTGEYYDQFPLAIWQTGSGTQTNMNANEVIANMANEALGEKLVHPNDHVNCGQSSNDVFPTAMHICTVEILKNRLIPSMHSMDSTFSILSEKYGSILKTGRTHLQDATPISFGQEISGWQYMYVEGIKQIEDALVYLRNLSIGSTAVGTGLNTYEGFDQEVCNILNKYLEESFKPTPNKFHAMSTKDAFVFNHGALNAIASNSMKMANDIRWLASGPRCGLGEINLPANEAGSSIMPGKVNPTQCEALTMTCVQVMANNQAVVIGSSQGNFELNVYMPLIIYNTWQSIVLLSDALNSFNERCLSGITVNEDKMETNLTTSLMTATFLNQRFGYDETAKIVKEAHQEGLSIKDVVVGHDLMTSEEFDVFFDYQKMIKPE</sequence>
<dbReference type="KEGG" id="eio:H9L01_03295"/>
<evidence type="ECO:0000256" key="3">
    <source>
        <dbReference type="ARBA" id="ARBA00023239"/>
    </source>
</evidence>
<dbReference type="InterPro" id="IPR024083">
    <property type="entry name" value="Fumarase/histidase_N"/>
</dbReference>
<feature type="binding site" evidence="4">
    <location>
        <position position="311"/>
    </location>
    <ligand>
        <name>substrate</name>
    </ligand>
</feature>
<reference evidence="7 8" key="1">
    <citation type="submission" date="2020-08" db="EMBL/GenBank/DDBJ databases">
        <title>Genome sequence of Erysipelothrix inopinata DSM 15511T.</title>
        <authorList>
            <person name="Hyun D.-W."/>
            <person name="Bae J.-W."/>
        </authorList>
    </citation>
    <scope>NUCLEOTIDE SEQUENCE [LARGE SCALE GENOMIC DNA]</scope>
    <source>
        <strain evidence="7 8">DSM 15511</strain>
    </source>
</reference>
<dbReference type="GO" id="GO:0005737">
    <property type="term" value="C:cytoplasm"/>
    <property type="evidence" value="ECO:0007669"/>
    <property type="project" value="UniProtKB-SubCell"/>
</dbReference>
<dbReference type="RefSeq" id="WP_187534608.1">
    <property type="nucleotide sequence ID" value="NZ_CBCSHU010000006.1"/>
</dbReference>
<evidence type="ECO:0000313" key="7">
    <source>
        <dbReference type="EMBL" id="QNN61408.1"/>
    </source>
</evidence>
<dbReference type="Gene3D" id="1.10.275.10">
    <property type="entry name" value="Fumarase/aspartase (N-terminal domain)"/>
    <property type="match status" value="1"/>
</dbReference>
<dbReference type="UniPathway" id="UPA00223">
    <property type="reaction ID" value="UER01007"/>
</dbReference>
<feature type="binding site" evidence="4">
    <location>
        <begin position="95"/>
        <end position="97"/>
    </location>
    <ligand>
        <name>substrate</name>
    </ligand>
</feature>